<dbReference type="GO" id="GO:0016567">
    <property type="term" value="P:protein ubiquitination"/>
    <property type="evidence" value="ECO:0007669"/>
    <property type="project" value="UniProtKB-ARBA"/>
</dbReference>
<evidence type="ECO:0000256" key="6">
    <source>
        <dbReference type="ARBA" id="ARBA00039075"/>
    </source>
</evidence>
<evidence type="ECO:0000259" key="8">
    <source>
        <dbReference type="PROSITE" id="PS50127"/>
    </source>
</evidence>
<dbReference type="STRING" id="48709.A0A1D2ML46"/>
<dbReference type="SMART" id="SM00212">
    <property type="entry name" value="UBCc"/>
    <property type="match status" value="1"/>
</dbReference>
<accession>A0A1D2ML46</accession>
<comment type="catalytic activity">
    <reaction evidence="5">
        <text>S-ubiquitinyl-[E1 ubiquitin-activating enzyme]-L-cysteine + [acceptor protein]-N-terminal-amino acid = [E1 ubiquitin-activating enzyme]-L-cysteine + N-terminal-ubiquitinyl-[acceptor protein].</text>
        <dbReference type="EC" id="2.3.2.25"/>
    </reaction>
</comment>
<dbReference type="SUPFAM" id="SSF54495">
    <property type="entry name" value="UBC-like"/>
    <property type="match status" value="1"/>
</dbReference>
<dbReference type="EC" id="2.3.2.25" evidence="6"/>
<keyword evidence="3" id="KW-0808">Transferase</keyword>
<keyword evidence="4" id="KW-0833">Ubl conjugation pathway</keyword>
<reference evidence="9 10" key="1">
    <citation type="journal article" date="2016" name="Genome Biol. Evol.">
        <title>Gene Family Evolution Reflects Adaptation to Soil Environmental Stressors in the Genome of the Collembolan Orchesella cincta.</title>
        <authorList>
            <person name="Faddeeva-Vakhrusheva A."/>
            <person name="Derks M.F."/>
            <person name="Anvar S.Y."/>
            <person name="Agamennone V."/>
            <person name="Suring W."/>
            <person name="Smit S."/>
            <person name="van Straalen N.M."/>
            <person name="Roelofs D."/>
        </authorList>
    </citation>
    <scope>NUCLEOTIDE SEQUENCE [LARGE SCALE GENOMIC DNA]</scope>
    <source>
        <tissue evidence="9">Mixed pool</tissue>
    </source>
</reference>
<dbReference type="EMBL" id="LJIJ01000945">
    <property type="protein sequence ID" value="ODM93611.1"/>
    <property type="molecule type" value="Genomic_DNA"/>
</dbReference>
<dbReference type="PROSITE" id="PS50127">
    <property type="entry name" value="UBC_2"/>
    <property type="match status" value="1"/>
</dbReference>
<dbReference type="InterPro" id="IPR000608">
    <property type="entry name" value="UBC"/>
</dbReference>
<dbReference type="Pfam" id="PF00179">
    <property type="entry name" value="UQ_con"/>
    <property type="match status" value="1"/>
</dbReference>
<dbReference type="Gene3D" id="3.10.110.10">
    <property type="entry name" value="Ubiquitin Conjugating Enzyme"/>
    <property type="match status" value="1"/>
</dbReference>
<dbReference type="PANTHER" id="PTHR24067">
    <property type="entry name" value="UBIQUITIN-CONJUGATING ENZYME E2"/>
    <property type="match status" value="1"/>
</dbReference>
<organism evidence="9 10">
    <name type="scientific">Orchesella cincta</name>
    <name type="common">Springtail</name>
    <name type="synonym">Podura cincta</name>
    <dbReference type="NCBI Taxonomy" id="48709"/>
    <lineage>
        <taxon>Eukaryota</taxon>
        <taxon>Metazoa</taxon>
        <taxon>Ecdysozoa</taxon>
        <taxon>Arthropoda</taxon>
        <taxon>Hexapoda</taxon>
        <taxon>Collembola</taxon>
        <taxon>Entomobryomorpha</taxon>
        <taxon>Entomobryoidea</taxon>
        <taxon>Orchesellidae</taxon>
        <taxon>Orchesellinae</taxon>
        <taxon>Orchesella</taxon>
    </lineage>
</organism>
<sequence length="153" mass="17299">MSTSSDRRLQKELNEMLKNPISGISVDTGAMKDDDLYKWHIQLSGSKGTFYDGERFTLQFKFSSTYPLDSPQVIFIGDNIPAHPHVYSNGHICLSILTEDWSPALTVEGVCLSIISMLSSAKVKKRPADDKIYVRICSKNPKKTKWDFHDEKA</sequence>
<evidence type="ECO:0000256" key="1">
    <source>
        <dbReference type="ARBA" id="ARBA00000485"/>
    </source>
</evidence>
<protein>
    <recommendedName>
        <fullName evidence="7">N-terminal E2 ubiquitin-conjugating enzyme</fullName>
        <ecNumber evidence="2">2.3.2.23</ecNumber>
        <ecNumber evidence="6">2.3.2.25</ecNumber>
    </recommendedName>
</protein>
<dbReference type="AlphaFoldDB" id="A0A1D2ML46"/>
<evidence type="ECO:0000256" key="2">
    <source>
        <dbReference type="ARBA" id="ARBA00012486"/>
    </source>
</evidence>
<dbReference type="EC" id="2.3.2.23" evidence="2"/>
<name>A0A1D2ML46_ORCCI</name>
<dbReference type="OrthoDB" id="406833at2759"/>
<comment type="caution">
    <text evidence="9">The sequence shown here is derived from an EMBL/GenBank/DDBJ whole genome shotgun (WGS) entry which is preliminary data.</text>
</comment>
<keyword evidence="10" id="KW-1185">Reference proteome</keyword>
<dbReference type="GO" id="GO:0061631">
    <property type="term" value="F:ubiquitin conjugating enzyme activity"/>
    <property type="evidence" value="ECO:0007669"/>
    <property type="project" value="UniProtKB-EC"/>
</dbReference>
<dbReference type="InterPro" id="IPR016135">
    <property type="entry name" value="UBQ-conjugating_enzyme/RWD"/>
</dbReference>
<comment type="catalytic activity">
    <reaction evidence="1">
        <text>S-ubiquitinyl-[E1 ubiquitin-activating enzyme]-L-cysteine + [E2 ubiquitin-conjugating enzyme]-L-cysteine = [E1 ubiquitin-activating enzyme]-L-cysteine + S-ubiquitinyl-[E2 ubiquitin-conjugating enzyme]-L-cysteine.</text>
        <dbReference type="EC" id="2.3.2.23"/>
    </reaction>
</comment>
<feature type="domain" description="UBC core" evidence="8">
    <location>
        <begin position="4"/>
        <end position="153"/>
    </location>
</feature>
<evidence type="ECO:0000256" key="4">
    <source>
        <dbReference type="ARBA" id="ARBA00022786"/>
    </source>
</evidence>
<dbReference type="FunFam" id="3.10.110.10:FF:000022">
    <property type="entry name" value="Ubiquitin-conjugating enzyme E2 W"/>
    <property type="match status" value="1"/>
</dbReference>
<proteinExistence type="predicted"/>
<dbReference type="OMA" id="HPICASI"/>
<evidence type="ECO:0000256" key="5">
    <source>
        <dbReference type="ARBA" id="ARBA00035805"/>
    </source>
</evidence>
<evidence type="ECO:0000313" key="10">
    <source>
        <dbReference type="Proteomes" id="UP000094527"/>
    </source>
</evidence>
<dbReference type="CDD" id="cd23808">
    <property type="entry name" value="UBCc_UBE2W"/>
    <property type="match status" value="1"/>
</dbReference>
<dbReference type="Proteomes" id="UP000094527">
    <property type="component" value="Unassembled WGS sequence"/>
</dbReference>
<evidence type="ECO:0000256" key="3">
    <source>
        <dbReference type="ARBA" id="ARBA00022679"/>
    </source>
</evidence>
<gene>
    <name evidence="9" type="ORF">Ocin01_13070</name>
</gene>
<evidence type="ECO:0000313" key="9">
    <source>
        <dbReference type="EMBL" id="ODM93611.1"/>
    </source>
</evidence>
<dbReference type="InterPro" id="IPR050113">
    <property type="entry name" value="Ub_conjugating_enzyme"/>
</dbReference>
<evidence type="ECO:0000256" key="7">
    <source>
        <dbReference type="ARBA" id="ARBA00042168"/>
    </source>
</evidence>